<dbReference type="RefSeq" id="WP_194121599.1">
    <property type="nucleotide sequence ID" value="NZ_JACYGY010000001.1"/>
</dbReference>
<dbReference type="EMBL" id="JACYGY010000001">
    <property type="protein sequence ID" value="MBE9463470.1"/>
    <property type="molecule type" value="Genomic_DNA"/>
</dbReference>
<dbReference type="Pfam" id="PF00459">
    <property type="entry name" value="Inositol_P"/>
    <property type="match status" value="1"/>
</dbReference>
<dbReference type="InterPro" id="IPR000760">
    <property type="entry name" value="Inositol_monophosphatase-like"/>
</dbReference>
<organism evidence="1 2">
    <name type="scientific">Dyadobacter subterraneus</name>
    <dbReference type="NCBI Taxonomy" id="2773304"/>
    <lineage>
        <taxon>Bacteria</taxon>
        <taxon>Pseudomonadati</taxon>
        <taxon>Bacteroidota</taxon>
        <taxon>Cytophagia</taxon>
        <taxon>Cytophagales</taxon>
        <taxon>Spirosomataceae</taxon>
        <taxon>Dyadobacter</taxon>
    </lineage>
</organism>
<dbReference type="PANTHER" id="PTHR20854:SF4">
    <property type="entry name" value="INOSITOL-1-MONOPHOSPHATASE-RELATED"/>
    <property type="match status" value="1"/>
</dbReference>
<name>A0ABR9WDB1_9BACT</name>
<sequence length="271" mass="30422">MQKEIDIPLIINAVKKTGDLFLPDFRKTAIPNTREDSLIQLNHIEERCLTLLQENLSDAFPDTPWLGDEFDFEEQQKPLGLPEYWLCDTMDGAVQYMQHIVGWTINLVLVRDGRPYFAVIYDPYAQEMFWAVEGGGAFLNGNKINPSAKTDATVTLAVFEYAYQYKKVEGLNKKIGNAVTDLLENFGVVRNYGPCGLQLAYVGVGRIDFFYQPDLDTYNWLAGILIAKEAGAEILTADGRSWTWGEDSLLVATPGVGQKFCVAKSETQLTQ</sequence>
<dbReference type="PRINTS" id="PR00377">
    <property type="entry name" value="IMPHPHTASES"/>
</dbReference>
<dbReference type="Gene3D" id="3.30.540.10">
    <property type="entry name" value="Fructose-1,6-Bisphosphatase, subunit A, domain 1"/>
    <property type="match status" value="1"/>
</dbReference>
<protein>
    <submittedName>
        <fullName evidence="1">Inositol monophosphatase</fullName>
    </submittedName>
</protein>
<evidence type="ECO:0000313" key="2">
    <source>
        <dbReference type="Proteomes" id="UP000634134"/>
    </source>
</evidence>
<gene>
    <name evidence="1" type="ORF">IEE83_16405</name>
</gene>
<dbReference type="CDD" id="cd01637">
    <property type="entry name" value="IMPase_like"/>
    <property type="match status" value="1"/>
</dbReference>
<accession>A0ABR9WDB1</accession>
<dbReference type="Proteomes" id="UP000634134">
    <property type="component" value="Unassembled WGS sequence"/>
</dbReference>
<dbReference type="Gene3D" id="3.40.190.80">
    <property type="match status" value="1"/>
</dbReference>
<dbReference type="SUPFAM" id="SSF56655">
    <property type="entry name" value="Carbohydrate phosphatase"/>
    <property type="match status" value="1"/>
</dbReference>
<keyword evidence="2" id="KW-1185">Reference proteome</keyword>
<dbReference type="PANTHER" id="PTHR20854">
    <property type="entry name" value="INOSITOL MONOPHOSPHATASE"/>
    <property type="match status" value="1"/>
</dbReference>
<proteinExistence type="predicted"/>
<comment type="caution">
    <text evidence="1">The sequence shown here is derived from an EMBL/GenBank/DDBJ whole genome shotgun (WGS) entry which is preliminary data.</text>
</comment>
<reference evidence="2" key="1">
    <citation type="submission" date="2023-07" db="EMBL/GenBank/DDBJ databases">
        <title>Dyadobacter sp. nov 'subterranea' isolated from contaminted grondwater.</title>
        <authorList>
            <person name="Szabo I."/>
            <person name="Al-Omari J."/>
            <person name="Szerdahelyi S.G."/>
            <person name="Rado J."/>
        </authorList>
    </citation>
    <scope>NUCLEOTIDE SEQUENCE [LARGE SCALE GENOMIC DNA]</scope>
    <source>
        <strain evidence="2">UP-52</strain>
    </source>
</reference>
<evidence type="ECO:0000313" key="1">
    <source>
        <dbReference type="EMBL" id="MBE9463470.1"/>
    </source>
</evidence>